<accession>A0ABM1T1A5</accession>
<gene>
    <name evidence="6 7" type="primary">LOC106465984</name>
</gene>
<feature type="domain" description="Histone RNA hairpin-binding protein RNA-binding" evidence="4">
    <location>
        <begin position="126"/>
        <end position="192"/>
    </location>
</feature>
<feature type="region of interest" description="Disordered" evidence="3">
    <location>
        <begin position="88"/>
        <end position="118"/>
    </location>
</feature>
<dbReference type="Gene3D" id="1.10.8.1120">
    <property type="entry name" value="Histone RNA hairpin-binding protein RNA-binding domain"/>
    <property type="match status" value="1"/>
</dbReference>
<feature type="compositionally biased region" description="Polar residues" evidence="3">
    <location>
        <begin position="94"/>
        <end position="104"/>
    </location>
</feature>
<reference evidence="6 7" key="1">
    <citation type="submission" date="2025-05" db="UniProtKB">
        <authorList>
            <consortium name="RefSeq"/>
        </authorList>
    </citation>
    <scope>IDENTIFICATION</scope>
    <source>
        <tissue evidence="6 7">Muscle</tissue>
    </source>
</reference>
<dbReference type="PANTHER" id="PTHR17408:SF0">
    <property type="entry name" value="HISTONE RNA HAIRPIN-BINDING PROTEIN"/>
    <property type="match status" value="1"/>
</dbReference>
<evidence type="ECO:0000256" key="2">
    <source>
        <dbReference type="ARBA" id="ARBA00022884"/>
    </source>
</evidence>
<protein>
    <submittedName>
        <fullName evidence="6 7">Histone RNA hairpin-binding protein-like isoform X1</fullName>
    </submittedName>
</protein>
<keyword evidence="2" id="KW-0694">RNA-binding</keyword>
<dbReference type="RefSeq" id="XP_022249661.1">
    <property type="nucleotide sequence ID" value="XM_022393953.1"/>
</dbReference>
<evidence type="ECO:0000256" key="1">
    <source>
        <dbReference type="ARBA" id="ARBA00006151"/>
    </source>
</evidence>
<dbReference type="InterPro" id="IPR026502">
    <property type="entry name" value="SLBP1/SLBP2"/>
</dbReference>
<evidence type="ECO:0000313" key="6">
    <source>
        <dbReference type="RefSeq" id="XP_022249661.1"/>
    </source>
</evidence>
<proteinExistence type="inferred from homology"/>
<dbReference type="InterPro" id="IPR038294">
    <property type="entry name" value="SLBP_RNA_bind_sf"/>
</dbReference>
<dbReference type="RefSeq" id="XP_022249662.1">
    <property type="nucleotide sequence ID" value="XM_022393954.1"/>
</dbReference>
<dbReference type="InterPro" id="IPR029344">
    <property type="entry name" value="SLBP_RNA_bind"/>
</dbReference>
<dbReference type="Pfam" id="PF15247">
    <property type="entry name" value="SLBP_RNA_bind"/>
    <property type="match status" value="1"/>
</dbReference>
<dbReference type="GeneID" id="106465984"/>
<comment type="similarity">
    <text evidence="1">Belongs to the SLBP family.</text>
</comment>
<organism evidence="5 6">
    <name type="scientific">Limulus polyphemus</name>
    <name type="common">Atlantic horseshoe crab</name>
    <dbReference type="NCBI Taxonomy" id="6850"/>
    <lineage>
        <taxon>Eukaryota</taxon>
        <taxon>Metazoa</taxon>
        <taxon>Ecdysozoa</taxon>
        <taxon>Arthropoda</taxon>
        <taxon>Chelicerata</taxon>
        <taxon>Merostomata</taxon>
        <taxon>Xiphosura</taxon>
        <taxon>Limulidae</taxon>
        <taxon>Limulus</taxon>
    </lineage>
</organism>
<feature type="compositionally biased region" description="Basic and acidic residues" evidence="3">
    <location>
        <begin position="106"/>
        <end position="118"/>
    </location>
</feature>
<sequence>MDKKSRPERYCEAFTRTLSPNRKEEDIDHKLISSPLRKKSRPLRYYEAVSRTLSPNRSDEQEQKISVNFDEWKNWRLEKNWATLVEEEQKQKVETSPSVSTPTKNIEGENKQESDKRQKIEFEKDLDVLQRRQKQIDYGKNTLGYQRYITMVPKTNRTKIHPRTPNKYLKYSRRSWDTMIRIWRKQMHIWDPPTGEEDNMDCFDIDIANMSFESQTTSVSTSSGRASLEDCYSPEFGSKYEDRLSSRNDDVLDLVPFEKNITEDSVSSTNPSFRKPQDIFGEFDLDAHLLEEDFIDF</sequence>
<evidence type="ECO:0000313" key="7">
    <source>
        <dbReference type="RefSeq" id="XP_022249662.1"/>
    </source>
</evidence>
<evidence type="ECO:0000313" key="5">
    <source>
        <dbReference type="Proteomes" id="UP000694941"/>
    </source>
</evidence>
<keyword evidence="5" id="KW-1185">Reference proteome</keyword>
<evidence type="ECO:0000259" key="4">
    <source>
        <dbReference type="Pfam" id="PF15247"/>
    </source>
</evidence>
<dbReference type="PANTHER" id="PTHR17408">
    <property type="entry name" value="HISTONE RNA HAIRPIN-BINDING PROTEIN"/>
    <property type="match status" value="1"/>
</dbReference>
<name>A0ABM1T1A5_LIMPO</name>
<dbReference type="Proteomes" id="UP000694941">
    <property type="component" value="Unplaced"/>
</dbReference>
<evidence type="ECO:0000256" key="3">
    <source>
        <dbReference type="SAM" id="MobiDB-lite"/>
    </source>
</evidence>